<dbReference type="RefSeq" id="WP_379907977.1">
    <property type="nucleotide sequence ID" value="NZ_JBHSWE010000001.1"/>
</dbReference>
<accession>A0ABW1ZW60</accession>
<dbReference type="Pfam" id="PF00171">
    <property type="entry name" value="Aldedh"/>
    <property type="match status" value="1"/>
</dbReference>
<dbReference type="EMBL" id="JBHSWE010000001">
    <property type="protein sequence ID" value="MFC6669420.1"/>
    <property type="molecule type" value="Genomic_DNA"/>
</dbReference>
<gene>
    <name evidence="3" type="ORF">ACFQDL_04385</name>
</gene>
<proteinExistence type="predicted"/>
<name>A0ABW1ZW60_9GAMM</name>
<dbReference type="InterPro" id="IPR016163">
    <property type="entry name" value="Ald_DH_C"/>
</dbReference>
<reference evidence="4" key="1">
    <citation type="journal article" date="2019" name="Int. J. Syst. Evol. Microbiol.">
        <title>The Global Catalogue of Microorganisms (GCM) 10K type strain sequencing project: providing services to taxonomists for standard genome sequencing and annotation.</title>
        <authorList>
            <consortium name="The Broad Institute Genomics Platform"/>
            <consortium name="The Broad Institute Genome Sequencing Center for Infectious Disease"/>
            <person name="Wu L."/>
            <person name="Ma J."/>
        </authorList>
    </citation>
    <scope>NUCLEOTIDE SEQUENCE [LARGE SCALE GENOMIC DNA]</scope>
    <source>
        <strain evidence="4">NBRC 111756</strain>
    </source>
</reference>
<protein>
    <submittedName>
        <fullName evidence="3">Aldehyde dehydrogenase family protein</fullName>
    </submittedName>
</protein>
<evidence type="ECO:0000259" key="2">
    <source>
        <dbReference type="Pfam" id="PF00171"/>
    </source>
</evidence>
<dbReference type="InterPro" id="IPR016161">
    <property type="entry name" value="Ald_DH/histidinol_DH"/>
</dbReference>
<evidence type="ECO:0000313" key="3">
    <source>
        <dbReference type="EMBL" id="MFC6669420.1"/>
    </source>
</evidence>
<keyword evidence="4" id="KW-1185">Reference proteome</keyword>
<dbReference type="InterPro" id="IPR016162">
    <property type="entry name" value="Ald_DH_N"/>
</dbReference>
<dbReference type="InterPro" id="IPR015590">
    <property type="entry name" value="Aldehyde_DH_dom"/>
</dbReference>
<dbReference type="SUPFAM" id="SSF53720">
    <property type="entry name" value="ALDH-like"/>
    <property type="match status" value="1"/>
</dbReference>
<evidence type="ECO:0000313" key="4">
    <source>
        <dbReference type="Proteomes" id="UP001596422"/>
    </source>
</evidence>
<dbReference type="Gene3D" id="3.40.605.10">
    <property type="entry name" value="Aldehyde Dehydrogenase, Chain A, domain 1"/>
    <property type="match status" value="1"/>
</dbReference>
<dbReference type="Proteomes" id="UP001596422">
    <property type="component" value="Unassembled WGS sequence"/>
</dbReference>
<comment type="caution">
    <text evidence="3">The sequence shown here is derived from an EMBL/GenBank/DDBJ whole genome shotgun (WGS) entry which is preliminary data.</text>
</comment>
<sequence length="146" mass="15879">MVRQAERLGARLLSGGDTEQIGDVQFLRPTLLADVTPEMRVMQEETFGPVLPVMKVASDEEGIEQANNSRYGLTASIFTTSRSRAEQFIAAVDTGTVYVNRCNFVDARLGWIGQHYSGNGSVALAPEGLQAFSARKSVNIDPSDLK</sequence>
<dbReference type="Gene3D" id="3.40.309.10">
    <property type="entry name" value="Aldehyde Dehydrogenase, Chain A, domain 2"/>
    <property type="match status" value="1"/>
</dbReference>
<dbReference type="PANTHER" id="PTHR11699">
    <property type="entry name" value="ALDEHYDE DEHYDROGENASE-RELATED"/>
    <property type="match status" value="1"/>
</dbReference>
<organism evidence="3 4">
    <name type="scientific">Marinobacterium aestuariivivens</name>
    <dbReference type="NCBI Taxonomy" id="1698799"/>
    <lineage>
        <taxon>Bacteria</taxon>
        <taxon>Pseudomonadati</taxon>
        <taxon>Pseudomonadota</taxon>
        <taxon>Gammaproteobacteria</taxon>
        <taxon>Oceanospirillales</taxon>
        <taxon>Oceanospirillaceae</taxon>
        <taxon>Marinobacterium</taxon>
    </lineage>
</organism>
<evidence type="ECO:0000256" key="1">
    <source>
        <dbReference type="ARBA" id="ARBA00023002"/>
    </source>
</evidence>
<keyword evidence="1" id="KW-0560">Oxidoreductase</keyword>
<feature type="domain" description="Aldehyde dehydrogenase" evidence="2">
    <location>
        <begin position="2"/>
        <end position="138"/>
    </location>
</feature>